<dbReference type="HOGENOM" id="CLU_031040_10_1_5"/>
<evidence type="ECO:0000256" key="4">
    <source>
        <dbReference type="HAMAP-Rule" id="MF_01401"/>
    </source>
</evidence>
<dbReference type="AlphaFoldDB" id="E0TFZ0"/>
<evidence type="ECO:0000256" key="1">
    <source>
        <dbReference type="ARBA" id="ARBA00023002"/>
    </source>
</evidence>
<dbReference type="eggNOG" id="COG0225">
    <property type="taxonomic scope" value="Bacteria"/>
</dbReference>
<sequence length="242" mass="26761">MPETFSPPQSKNDQAANLPCPRLDVRRPAMSILSFRPLLVSSLFLLGACSNTDAPSTSTGGPSAETIPGTAESLVVAGGCFWCVEHDMEAVPGVYEAVSGYGGGEKREATYRDHEGHREVVEIYYDPRETTYAELVHIFLRTIDPLDDGGQFCDRGYSYTTAIHYRTDAERRAAEAAIAAAEKALSREIVTPVEPISFVVEAEGYHQDYADQNPLRYKFYRTRCGRDQRVEEVWGQRAASAP</sequence>
<keyword evidence="1 4" id="KW-0560">Oxidoreductase</keyword>
<evidence type="ECO:0000256" key="3">
    <source>
        <dbReference type="ARBA" id="ARBA00048782"/>
    </source>
</evidence>
<evidence type="ECO:0000259" key="5">
    <source>
        <dbReference type="Pfam" id="PF01625"/>
    </source>
</evidence>
<reference evidence="7" key="1">
    <citation type="submission" date="2010-08" db="EMBL/GenBank/DDBJ databases">
        <title>Genome sequence of Parvularcula bermudensis HTCC2503.</title>
        <authorList>
            <person name="Kang D.-M."/>
            <person name="Oh H.-M."/>
            <person name="Cho J.-C."/>
        </authorList>
    </citation>
    <scope>NUCLEOTIDE SEQUENCE [LARGE SCALE GENOMIC DNA]</scope>
    <source>
        <strain evidence="7">ATCC BAA-594 / HTCC2503 / KCTC 12087</strain>
    </source>
</reference>
<dbReference type="Pfam" id="PF01625">
    <property type="entry name" value="PMSR"/>
    <property type="match status" value="1"/>
</dbReference>
<dbReference type="Proteomes" id="UP000001302">
    <property type="component" value="Chromosome"/>
</dbReference>
<comment type="catalytic activity">
    <reaction evidence="2 4">
        <text>L-methionyl-[protein] + [thioredoxin]-disulfide + H2O = L-methionyl-(S)-S-oxide-[protein] + [thioredoxin]-dithiol</text>
        <dbReference type="Rhea" id="RHEA:14217"/>
        <dbReference type="Rhea" id="RHEA-COMP:10698"/>
        <dbReference type="Rhea" id="RHEA-COMP:10700"/>
        <dbReference type="Rhea" id="RHEA-COMP:12313"/>
        <dbReference type="Rhea" id="RHEA-COMP:12315"/>
        <dbReference type="ChEBI" id="CHEBI:15377"/>
        <dbReference type="ChEBI" id="CHEBI:16044"/>
        <dbReference type="ChEBI" id="CHEBI:29950"/>
        <dbReference type="ChEBI" id="CHEBI:44120"/>
        <dbReference type="ChEBI" id="CHEBI:50058"/>
        <dbReference type="EC" id="1.8.4.11"/>
    </reaction>
</comment>
<reference evidence="6 7" key="2">
    <citation type="journal article" date="2011" name="J. Bacteriol.">
        <title>Complete genome sequence of strain HTCC2503T of Parvularcula bermudensis, the type species of the order "Parvularculales" in the class Alphaproteobacteria.</title>
        <authorList>
            <person name="Oh H.M."/>
            <person name="Kang I."/>
            <person name="Vergin K.L."/>
            <person name="Kang D."/>
            <person name="Rhee K.H."/>
            <person name="Giovannoni S.J."/>
            <person name="Cho J.C."/>
        </authorList>
    </citation>
    <scope>NUCLEOTIDE SEQUENCE [LARGE SCALE GENOMIC DNA]</scope>
    <source>
        <strain evidence="7">ATCC BAA-594 / HTCC2503 / KCTC 12087</strain>
    </source>
</reference>
<name>E0TFZ0_PARBH</name>
<protein>
    <recommendedName>
        <fullName evidence="4">Peptide methionine sulfoxide reductase MsrA</fullName>
        <shortName evidence="4">Protein-methionine-S-oxide reductase</shortName>
        <ecNumber evidence="4">1.8.4.11</ecNumber>
    </recommendedName>
    <alternativeName>
        <fullName evidence="4">Peptide-methionine (S)-S-oxide reductase</fullName>
        <shortName evidence="4">Peptide Met(O) reductase</shortName>
    </alternativeName>
</protein>
<comment type="catalytic activity">
    <reaction evidence="3 4">
        <text>[thioredoxin]-disulfide + L-methionine + H2O = L-methionine (S)-S-oxide + [thioredoxin]-dithiol</text>
        <dbReference type="Rhea" id="RHEA:19993"/>
        <dbReference type="Rhea" id="RHEA-COMP:10698"/>
        <dbReference type="Rhea" id="RHEA-COMP:10700"/>
        <dbReference type="ChEBI" id="CHEBI:15377"/>
        <dbReference type="ChEBI" id="CHEBI:29950"/>
        <dbReference type="ChEBI" id="CHEBI:50058"/>
        <dbReference type="ChEBI" id="CHEBI:57844"/>
        <dbReference type="ChEBI" id="CHEBI:58772"/>
        <dbReference type="EC" id="1.8.4.11"/>
    </reaction>
</comment>
<comment type="similarity">
    <text evidence="4">Belongs to the MsrA Met sulfoxide reductase family.</text>
</comment>
<dbReference type="PANTHER" id="PTHR43774">
    <property type="entry name" value="PEPTIDE METHIONINE SULFOXIDE REDUCTASE"/>
    <property type="match status" value="1"/>
</dbReference>
<evidence type="ECO:0000313" key="6">
    <source>
        <dbReference type="EMBL" id="ADM10109.1"/>
    </source>
</evidence>
<dbReference type="Gene3D" id="3.30.1060.10">
    <property type="entry name" value="Peptide methionine sulphoxide reductase MsrA"/>
    <property type="match status" value="1"/>
</dbReference>
<organism evidence="6 7">
    <name type="scientific">Parvularcula bermudensis (strain ATCC BAA-594 / HTCC2503 / KCTC 12087)</name>
    <dbReference type="NCBI Taxonomy" id="314260"/>
    <lineage>
        <taxon>Bacteria</taxon>
        <taxon>Pseudomonadati</taxon>
        <taxon>Pseudomonadota</taxon>
        <taxon>Alphaproteobacteria</taxon>
        <taxon>Parvularculales</taxon>
        <taxon>Parvularculaceae</taxon>
        <taxon>Parvularcula</taxon>
    </lineage>
</organism>
<dbReference type="EC" id="1.8.4.11" evidence="4"/>
<dbReference type="HAMAP" id="MF_01401">
    <property type="entry name" value="MsrA"/>
    <property type="match status" value="1"/>
</dbReference>
<gene>
    <name evidence="4" type="primary">msrA</name>
    <name evidence="6" type="ordered locus">PB2503_10289</name>
</gene>
<feature type="active site" evidence="4">
    <location>
        <position position="80"/>
    </location>
</feature>
<accession>E0TFZ0</accession>
<dbReference type="PANTHER" id="PTHR43774:SF1">
    <property type="entry name" value="PEPTIDE METHIONINE SULFOXIDE REDUCTASE MSRA 2"/>
    <property type="match status" value="1"/>
</dbReference>
<dbReference type="GO" id="GO:0033744">
    <property type="term" value="F:L-methionine:thioredoxin-disulfide S-oxidoreductase activity"/>
    <property type="evidence" value="ECO:0007669"/>
    <property type="project" value="RHEA"/>
</dbReference>
<dbReference type="EMBL" id="CP002156">
    <property type="protein sequence ID" value="ADM10109.1"/>
    <property type="molecule type" value="Genomic_DNA"/>
</dbReference>
<dbReference type="GO" id="GO:0008113">
    <property type="term" value="F:peptide-methionine (S)-S-oxide reductase activity"/>
    <property type="evidence" value="ECO:0007669"/>
    <property type="project" value="UniProtKB-UniRule"/>
</dbReference>
<dbReference type="InterPro" id="IPR036509">
    <property type="entry name" value="Met_Sox_Rdtase_MsrA_sf"/>
</dbReference>
<feature type="domain" description="Peptide methionine sulphoxide reductase MsrA" evidence="5">
    <location>
        <begin position="74"/>
        <end position="218"/>
    </location>
</feature>
<dbReference type="KEGG" id="pbr:PB2503_10289"/>
<evidence type="ECO:0000256" key="2">
    <source>
        <dbReference type="ARBA" id="ARBA00047806"/>
    </source>
</evidence>
<dbReference type="SUPFAM" id="SSF55068">
    <property type="entry name" value="Peptide methionine sulfoxide reductase"/>
    <property type="match status" value="1"/>
</dbReference>
<evidence type="ECO:0000313" key="7">
    <source>
        <dbReference type="Proteomes" id="UP000001302"/>
    </source>
</evidence>
<dbReference type="InterPro" id="IPR002569">
    <property type="entry name" value="Met_Sox_Rdtase_MsrA_dom"/>
</dbReference>
<comment type="function">
    <text evidence="4">Has an important function as a repair enzyme for proteins that have been inactivated by oxidation. Catalyzes the reversible oxidation-reduction of methionine sulfoxide in proteins to methionine.</text>
</comment>
<dbReference type="NCBIfam" id="TIGR00401">
    <property type="entry name" value="msrA"/>
    <property type="match status" value="1"/>
</dbReference>
<dbReference type="STRING" id="314260.PB2503_10289"/>
<proteinExistence type="inferred from homology"/>
<keyword evidence="7" id="KW-1185">Reference proteome</keyword>